<dbReference type="EMBL" id="FPCG01000009">
    <property type="protein sequence ID" value="SFV23975.1"/>
    <property type="molecule type" value="Genomic_DNA"/>
</dbReference>
<dbReference type="InterPro" id="IPR048716">
    <property type="entry name" value="Phosphatase-like_N"/>
</dbReference>
<dbReference type="SMART" id="SM00226">
    <property type="entry name" value="LMWPc"/>
    <property type="match status" value="1"/>
</dbReference>
<evidence type="ECO:0000313" key="4">
    <source>
        <dbReference type="EMBL" id="SFV23975.1"/>
    </source>
</evidence>
<proteinExistence type="predicted"/>
<feature type="region of interest" description="Disordered" evidence="2">
    <location>
        <begin position="1"/>
        <end position="23"/>
    </location>
</feature>
<dbReference type="PANTHER" id="PTHR43428:SF1">
    <property type="entry name" value="ARSENATE REDUCTASE"/>
    <property type="match status" value="1"/>
</dbReference>
<dbReference type="Proteomes" id="UP000198881">
    <property type="component" value="Unassembled WGS sequence"/>
</dbReference>
<accession>A0A1I7MPW1</accession>
<dbReference type="Pfam" id="PF01451">
    <property type="entry name" value="LMWPc"/>
    <property type="match status" value="1"/>
</dbReference>
<evidence type="ECO:0000259" key="3">
    <source>
        <dbReference type="SMART" id="SM00226"/>
    </source>
</evidence>
<dbReference type="STRING" id="574650.SAMN04487966_10945"/>
<dbReference type="PANTHER" id="PTHR43428">
    <property type="entry name" value="ARSENATE REDUCTASE"/>
    <property type="match status" value="1"/>
</dbReference>
<gene>
    <name evidence="4" type="ORF">SAMN04487966_10945</name>
</gene>
<keyword evidence="5" id="KW-1185">Reference proteome</keyword>
<sequence>MGTDQNPAAGQPTDPHQTSASDALDRNVLDRTAEHLHERYGHVVDRATVDRVVQECYDELKRTSRIQAHVVASAGNFADNRLRAMAITAGAIESTDPRVLFICNGNAGRSQMAVSLLAKRSEGRIATRSAGVHPAGGLIATAVEAMSEVGVPLENAYPKPIAEDIHQAAEHIITFGCADQVEQLEGKDYRDWDIPTIVDLPLEEVRRIRDQIDTRVQDLLREFEGSPV</sequence>
<feature type="domain" description="Phosphotyrosine protein phosphatase I" evidence="3">
    <location>
        <begin position="97"/>
        <end position="222"/>
    </location>
</feature>
<dbReference type="SUPFAM" id="SSF52788">
    <property type="entry name" value="Phosphotyrosine protein phosphatases I"/>
    <property type="match status" value="1"/>
</dbReference>
<dbReference type="RefSeq" id="WP_091698325.1">
    <property type="nucleotide sequence ID" value="NZ_FPCG01000009.1"/>
</dbReference>
<organism evidence="4 5">
    <name type="scientific">Micrococcus terreus</name>
    <dbReference type="NCBI Taxonomy" id="574650"/>
    <lineage>
        <taxon>Bacteria</taxon>
        <taxon>Bacillati</taxon>
        <taxon>Actinomycetota</taxon>
        <taxon>Actinomycetes</taxon>
        <taxon>Micrococcales</taxon>
        <taxon>Micrococcaceae</taxon>
        <taxon>Micrococcus</taxon>
    </lineage>
</organism>
<dbReference type="Pfam" id="PF21234">
    <property type="entry name" value="Phosphatase-like_N"/>
    <property type="match status" value="1"/>
</dbReference>
<dbReference type="Gene3D" id="3.40.50.2300">
    <property type="match status" value="1"/>
</dbReference>
<dbReference type="AlphaFoldDB" id="A0A1I7MPW1"/>
<name>A0A1I7MPW1_9MICC</name>
<dbReference type="OrthoDB" id="9799372at2"/>
<dbReference type="NCBIfam" id="NF046112">
    <property type="entry name" value="MSMEG_6209_Nter"/>
    <property type="match status" value="1"/>
</dbReference>
<dbReference type="GO" id="GO:0046685">
    <property type="term" value="P:response to arsenic-containing substance"/>
    <property type="evidence" value="ECO:0007669"/>
    <property type="project" value="UniProtKB-KW"/>
</dbReference>
<reference evidence="4 5" key="1">
    <citation type="submission" date="2016-10" db="EMBL/GenBank/DDBJ databases">
        <authorList>
            <person name="de Groot N.N."/>
        </authorList>
    </citation>
    <scope>NUCLEOTIDE SEQUENCE [LARGE SCALE GENOMIC DNA]</scope>
    <source>
        <strain evidence="4 5">CGMCC 1.7054</strain>
    </source>
</reference>
<dbReference type="InterPro" id="IPR023485">
    <property type="entry name" value="Ptyr_pPase"/>
</dbReference>
<evidence type="ECO:0000313" key="5">
    <source>
        <dbReference type="Proteomes" id="UP000198881"/>
    </source>
</evidence>
<evidence type="ECO:0000256" key="1">
    <source>
        <dbReference type="ARBA" id="ARBA00022849"/>
    </source>
</evidence>
<keyword evidence="1" id="KW-0059">Arsenical resistance</keyword>
<evidence type="ECO:0000256" key="2">
    <source>
        <dbReference type="SAM" id="MobiDB-lite"/>
    </source>
</evidence>
<protein>
    <submittedName>
        <fullName evidence="4">Protein-tyrosine-phosphatase</fullName>
    </submittedName>
</protein>
<dbReference type="Gene3D" id="1.10.8.1060">
    <property type="entry name" value="Corynebacterium glutamicum thioredoxin-dependent arsenate reductase, N-terminal domain"/>
    <property type="match status" value="1"/>
</dbReference>
<feature type="compositionally biased region" description="Polar residues" evidence="2">
    <location>
        <begin position="1"/>
        <end position="21"/>
    </location>
</feature>
<dbReference type="InterPro" id="IPR036196">
    <property type="entry name" value="Ptyr_pPase_sf"/>
</dbReference>